<gene>
    <name evidence="1" type="ORF">TGBR9_380330</name>
</gene>
<evidence type="ECO:0000313" key="2">
    <source>
        <dbReference type="Proteomes" id="UP000244488"/>
    </source>
</evidence>
<dbReference type="VEuPathDB" id="ToxoDB:TGBR9_380330"/>
<dbReference type="AlphaFoldDB" id="A0A2T6J5R3"/>
<comment type="caution">
    <text evidence="1">The sequence shown here is derived from an EMBL/GenBank/DDBJ whole genome shotgun (WGS) entry which is preliminary data.</text>
</comment>
<evidence type="ECO:0000313" key="1">
    <source>
        <dbReference type="EMBL" id="PUA92910.1"/>
    </source>
</evidence>
<name>A0A2T6J5R3_TOXGO</name>
<dbReference type="Proteomes" id="UP000244488">
    <property type="component" value="Unassembled WGS sequence"/>
</dbReference>
<organism evidence="1 2">
    <name type="scientific">Toxoplasma gondii TgCATBr9</name>
    <dbReference type="NCBI Taxonomy" id="943120"/>
    <lineage>
        <taxon>Eukaryota</taxon>
        <taxon>Sar</taxon>
        <taxon>Alveolata</taxon>
        <taxon>Apicomplexa</taxon>
        <taxon>Conoidasida</taxon>
        <taxon>Coccidia</taxon>
        <taxon>Eucoccidiorida</taxon>
        <taxon>Eimeriorina</taxon>
        <taxon>Sarcocystidae</taxon>
        <taxon>Toxoplasma</taxon>
    </lineage>
</organism>
<proteinExistence type="predicted"/>
<protein>
    <submittedName>
        <fullName evidence="1">Uncharacterized protein</fullName>
    </submittedName>
</protein>
<sequence>MQQLRRERGCCRQFRRSWEVAGGERVLPQHSCVGARAGVVDSALRCTRPDLRSLQKHLQARLQVPLKLRSRIPLLHLTLQRWTPRRCLRRRLRLLSEAPRLAALHSLEASRAALGAHRGILPVHLLRRRPVSEQPTGRAGWSAELNRFRALQSARGRGCLDSQEGRRAVFRCKRIARRLSRHIRKDYRFVFFAGCGSSRSDGELSCQRKGSWRKKDKKASQEKRIQACRLWASRRRITCALERRRRITHGGPDVDSRFADQRSYLRTCGASHT</sequence>
<accession>A0A2T6J5R3</accession>
<reference evidence="1 2" key="1">
    <citation type="journal article" date="2016" name="Nat. Commun.">
        <title>Local admixture of amplified and diversified secreted pathogenesis determinants shapes mosaic Toxoplasma gondii genomes.</title>
        <authorList>
            <person name="Lorenzi H."/>
            <person name="Khan A."/>
            <person name="Behnke M.S."/>
            <person name="Namasivayam S."/>
            <person name="Swapna L.S."/>
            <person name="Hadjithomas M."/>
            <person name="Karamycheva S."/>
            <person name="Pinney D."/>
            <person name="Brunk B.P."/>
            <person name="Ajioka J.W."/>
            <person name="Ajzenberg D."/>
            <person name="Boothroyd J.C."/>
            <person name="Boyle J.P."/>
            <person name="Darde M.L."/>
            <person name="Diaz-Miranda M.A."/>
            <person name="Dubey J.P."/>
            <person name="Fritz H.M."/>
            <person name="Gennari S.M."/>
            <person name="Gregory B.D."/>
            <person name="Kim K."/>
            <person name="Saeij J.P."/>
            <person name="Su C."/>
            <person name="White M.W."/>
            <person name="Zhu X.Q."/>
            <person name="Howe D.K."/>
            <person name="Rosenthal B.M."/>
            <person name="Grigg M.E."/>
            <person name="Parkinson J."/>
            <person name="Liu L."/>
            <person name="Kissinger J.C."/>
            <person name="Roos D.S."/>
            <person name="Sibley L.D."/>
        </authorList>
    </citation>
    <scope>NUCLEOTIDE SEQUENCE [LARGE SCALE GENOMIC DNA]</scope>
    <source>
        <strain evidence="1 2">TgCATBr9</strain>
    </source>
</reference>
<dbReference type="EMBL" id="AFHV02000027">
    <property type="protein sequence ID" value="PUA92910.1"/>
    <property type="molecule type" value="Genomic_DNA"/>
</dbReference>